<organism evidence="2 3">
    <name type="scientific">Cymbomonas tetramitiformis</name>
    <dbReference type="NCBI Taxonomy" id="36881"/>
    <lineage>
        <taxon>Eukaryota</taxon>
        <taxon>Viridiplantae</taxon>
        <taxon>Chlorophyta</taxon>
        <taxon>Pyramimonadophyceae</taxon>
        <taxon>Pyramimonadales</taxon>
        <taxon>Pyramimonadaceae</taxon>
        <taxon>Cymbomonas</taxon>
    </lineage>
</organism>
<feature type="domain" description="Purple acid phosphatase Fn3-like" evidence="1">
    <location>
        <begin position="69"/>
        <end position="143"/>
    </location>
</feature>
<name>A0AAE0FAD1_9CHLO</name>
<dbReference type="Pfam" id="PF17808">
    <property type="entry name" value="fn3_PAP"/>
    <property type="match status" value="1"/>
</dbReference>
<evidence type="ECO:0000313" key="3">
    <source>
        <dbReference type="Proteomes" id="UP001190700"/>
    </source>
</evidence>
<protein>
    <recommendedName>
        <fullName evidence="1">Purple acid phosphatase Fn3-like domain-containing protein</fullName>
    </recommendedName>
</protein>
<dbReference type="PANTHER" id="PTHR45778:SF3">
    <property type="entry name" value="PURPLE ACID PHOSPHATASE"/>
    <property type="match status" value="1"/>
</dbReference>
<dbReference type="PANTHER" id="PTHR45778">
    <property type="entry name" value="PURPLE ACID PHOSPHATASE-RELATED"/>
    <property type="match status" value="1"/>
</dbReference>
<evidence type="ECO:0000313" key="2">
    <source>
        <dbReference type="EMBL" id="KAK3256076.1"/>
    </source>
</evidence>
<accession>A0AAE0FAD1</accession>
<gene>
    <name evidence="2" type="ORF">CYMTET_34769</name>
</gene>
<sequence>MFRSFATVIIFLTNVVFIKGIYTDRHQPLRAVKPRVLRESTNPHRRTSEDGSWGDPGYNITVNVTEPINDGDTVAVTVTVDNPLSTHWVAAYSPADTDIHATAPIKYAVISEVQPSYLDTGEAVLKFNLVCMRASYAFLLYTNYSWTQMGNWSAHRWDDDLGAAEAVAKSSVVNFRKPFAPNKIRTHISLTRTSEYSRVITYHYLAIIWSSGYDITHRHAVEWWEGGYSDKVTPQEKYPYTYIYTEAEMCDEPATTEGYRSTGNVHAARLPLPATGRLDYRVISNSASPSLPPAYARLHGIAPVALESSGCRRGRCARNAWWNEGPVPVKFLALFGGLSS</sequence>
<dbReference type="InterPro" id="IPR040974">
    <property type="entry name" value="Fn3_PAP"/>
</dbReference>
<dbReference type="EMBL" id="LGRX02021979">
    <property type="protein sequence ID" value="KAK3256076.1"/>
    <property type="molecule type" value="Genomic_DNA"/>
</dbReference>
<dbReference type="Proteomes" id="UP001190700">
    <property type="component" value="Unassembled WGS sequence"/>
</dbReference>
<evidence type="ECO:0000259" key="1">
    <source>
        <dbReference type="Pfam" id="PF17808"/>
    </source>
</evidence>
<dbReference type="AlphaFoldDB" id="A0AAE0FAD1"/>
<keyword evidence="3" id="KW-1185">Reference proteome</keyword>
<reference evidence="2 3" key="1">
    <citation type="journal article" date="2015" name="Genome Biol. Evol.">
        <title>Comparative Genomics of a Bacterivorous Green Alga Reveals Evolutionary Causalities and Consequences of Phago-Mixotrophic Mode of Nutrition.</title>
        <authorList>
            <person name="Burns J.A."/>
            <person name="Paasch A."/>
            <person name="Narechania A."/>
            <person name="Kim E."/>
        </authorList>
    </citation>
    <scope>NUCLEOTIDE SEQUENCE [LARGE SCALE GENOMIC DNA]</scope>
    <source>
        <strain evidence="2 3">PLY_AMNH</strain>
    </source>
</reference>
<proteinExistence type="predicted"/>
<comment type="caution">
    <text evidence="2">The sequence shown here is derived from an EMBL/GenBank/DDBJ whole genome shotgun (WGS) entry which is preliminary data.</text>
</comment>